<feature type="compositionally biased region" description="Gly residues" evidence="3">
    <location>
        <begin position="1"/>
        <end position="17"/>
    </location>
</feature>
<dbReference type="Gene3D" id="3.40.50.2000">
    <property type="entry name" value="Glycogen Phosphorylase B"/>
    <property type="match status" value="1"/>
</dbReference>
<evidence type="ECO:0000256" key="3">
    <source>
        <dbReference type="SAM" id="MobiDB-lite"/>
    </source>
</evidence>
<evidence type="ECO:0000256" key="2">
    <source>
        <dbReference type="ARBA" id="ARBA00022679"/>
    </source>
</evidence>
<feature type="domain" description="Glycosyltransferase subfamily 4-like N-terminal" evidence="4">
    <location>
        <begin position="43"/>
        <end position="197"/>
    </location>
</feature>
<dbReference type="Proteomes" id="UP000538929">
    <property type="component" value="Unassembled WGS sequence"/>
</dbReference>
<accession>A0A7W3Y1R0</accession>
<dbReference type="GO" id="GO:0016757">
    <property type="term" value="F:glycosyltransferase activity"/>
    <property type="evidence" value="ECO:0007669"/>
    <property type="project" value="UniProtKB-KW"/>
</dbReference>
<keyword evidence="6" id="KW-1185">Reference proteome</keyword>
<keyword evidence="1" id="KW-0328">Glycosyltransferase</keyword>
<dbReference type="AlphaFoldDB" id="A0A7W3Y1R0"/>
<dbReference type="EMBL" id="VKHT01000351">
    <property type="protein sequence ID" value="MBB0244944.1"/>
    <property type="molecule type" value="Genomic_DNA"/>
</dbReference>
<evidence type="ECO:0000313" key="6">
    <source>
        <dbReference type="Proteomes" id="UP000538929"/>
    </source>
</evidence>
<sequence length="234" mass="24535">MMAPTGGGLRSDRGTGGPLAPLPPRRSRTAVLHLLGPGEGHLAPRVRVLAGALPARGVRVTVCAPAELVERWGPAGPAFRGVEIVPLPRGSLSRWIAEVRARSADVDVVHAHGPAGGLPAVSAALRRRLPLVVGWPVRPGDDHPEITTPGGRVRAGVRRAVERRVAAAATVVLADTPELLDRARRRGAGDARLAPAPLPRLPAPQRPGARVGAEERAVALLLAVYDELVRLRGH</sequence>
<protein>
    <submittedName>
        <fullName evidence="5">Glycosyltransferase</fullName>
    </submittedName>
</protein>
<dbReference type="SUPFAM" id="SSF53756">
    <property type="entry name" value="UDP-Glycosyltransferase/glycogen phosphorylase"/>
    <property type="match status" value="1"/>
</dbReference>
<comment type="caution">
    <text evidence="5">The sequence shown here is derived from an EMBL/GenBank/DDBJ whole genome shotgun (WGS) entry which is preliminary data.</text>
</comment>
<dbReference type="Pfam" id="PF13579">
    <property type="entry name" value="Glyco_trans_4_4"/>
    <property type="match status" value="1"/>
</dbReference>
<dbReference type="InterPro" id="IPR028098">
    <property type="entry name" value="Glyco_trans_4-like_N"/>
</dbReference>
<name>A0A7W3Y1R0_9ACTN</name>
<evidence type="ECO:0000256" key="1">
    <source>
        <dbReference type="ARBA" id="ARBA00022676"/>
    </source>
</evidence>
<evidence type="ECO:0000313" key="5">
    <source>
        <dbReference type="EMBL" id="MBB0244944.1"/>
    </source>
</evidence>
<proteinExistence type="predicted"/>
<organism evidence="5 6">
    <name type="scientific">Streptomyces alkaliphilus</name>
    <dbReference type="NCBI Taxonomy" id="1472722"/>
    <lineage>
        <taxon>Bacteria</taxon>
        <taxon>Bacillati</taxon>
        <taxon>Actinomycetota</taxon>
        <taxon>Actinomycetes</taxon>
        <taxon>Kitasatosporales</taxon>
        <taxon>Streptomycetaceae</taxon>
        <taxon>Streptomyces</taxon>
    </lineage>
</organism>
<reference evidence="6" key="1">
    <citation type="submission" date="2019-10" db="EMBL/GenBank/DDBJ databases">
        <title>Streptomyces sp. nov., a novel actinobacterium isolated from alkaline environment.</title>
        <authorList>
            <person name="Golinska P."/>
        </authorList>
    </citation>
    <scope>NUCLEOTIDE SEQUENCE [LARGE SCALE GENOMIC DNA]</scope>
    <source>
        <strain evidence="6">DSM 42118</strain>
    </source>
</reference>
<keyword evidence="2 5" id="KW-0808">Transferase</keyword>
<feature type="region of interest" description="Disordered" evidence="3">
    <location>
        <begin position="1"/>
        <end position="25"/>
    </location>
</feature>
<evidence type="ECO:0000259" key="4">
    <source>
        <dbReference type="Pfam" id="PF13579"/>
    </source>
</evidence>
<gene>
    <name evidence="5" type="ORF">FNQ90_12710</name>
</gene>